<protein>
    <submittedName>
        <fullName evidence="2">Uncharacterized protein</fullName>
    </submittedName>
</protein>
<keyword evidence="3" id="KW-1185">Reference proteome</keyword>
<organism evidence="2 3">
    <name type="scientific">Phlebiopsis gigantea (strain 11061_1 CR5-6)</name>
    <name type="common">White-rot fungus</name>
    <name type="synonym">Peniophora gigantea</name>
    <dbReference type="NCBI Taxonomy" id="745531"/>
    <lineage>
        <taxon>Eukaryota</taxon>
        <taxon>Fungi</taxon>
        <taxon>Dikarya</taxon>
        <taxon>Basidiomycota</taxon>
        <taxon>Agaricomycotina</taxon>
        <taxon>Agaricomycetes</taxon>
        <taxon>Polyporales</taxon>
        <taxon>Phanerochaetaceae</taxon>
        <taxon>Phlebiopsis</taxon>
    </lineage>
</organism>
<keyword evidence="1" id="KW-0472">Membrane</keyword>
<accession>A0A0C3S9B2</accession>
<dbReference type="HOGENOM" id="CLU_1993453_0_0_1"/>
<reference evidence="2 3" key="1">
    <citation type="journal article" date="2014" name="PLoS Genet.">
        <title>Analysis of the Phlebiopsis gigantea genome, transcriptome and secretome provides insight into its pioneer colonization strategies of wood.</title>
        <authorList>
            <person name="Hori C."/>
            <person name="Ishida T."/>
            <person name="Igarashi K."/>
            <person name="Samejima M."/>
            <person name="Suzuki H."/>
            <person name="Master E."/>
            <person name="Ferreira P."/>
            <person name="Ruiz-Duenas F.J."/>
            <person name="Held B."/>
            <person name="Canessa P."/>
            <person name="Larrondo L.F."/>
            <person name="Schmoll M."/>
            <person name="Druzhinina I.S."/>
            <person name="Kubicek C.P."/>
            <person name="Gaskell J.A."/>
            <person name="Kersten P."/>
            <person name="St John F."/>
            <person name="Glasner J."/>
            <person name="Sabat G."/>
            <person name="Splinter BonDurant S."/>
            <person name="Syed K."/>
            <person name="Yadav J."/>
            <person name="Mgbeahuruike A.C."/>
            <person name="Kovalchuk A."/>
            <person name="Asiegbu F.O."/>
            <person name="Lackner G."/>
            <person name="Hoffmeister D."/>
            <person name="Rencoret J."/>
            <person name="Gutierrez A."/>
            <person name="Sun H."/>
            <person name="Lindquist E."/>
            <person name="Barry K."/>
            <person name="Riley R."/>
            <person name="Grigoriev I.V."/>
            <person name="Henrissat B."/>
            <person name="Kues U."/>
            <person name="Berka R.M."/>
            <person name="Martinez A.T."/>
            <person name="Covert S.F."/>
            <person name="Blanchette R.A."/>
            <person name="Cullen D."/>
        </authorList>
    </citation>
    <scope>NUCLEOTIDE SEQUENCE [LARGE SCALE GENOMIC DNA]</scope>
    <source>
        <strain evidence="2 3">11061_1 CR5-6</strain>
    </source>
</reference>
<keyword evidence="1" id="KW-1133">Transmembrane helix</keyword>
<dbReference type="AlphaFoldDB" id="A0A0C3S9B2"/>
<dbReference type="OrthoDB" id="2756573at2759"/>
<evidence type="ECO:0000256" key="1">
    <source>
        <dbReference type="SAM" id="Phobius"/>
    </source>
</evidence>
<evidence type="ECO:0000313" key="2">
    <source>
        <dbReference type="EMBL" id="KIP06045.1"/>
    </source>
</evidence>
<keyword evidence="1" id="KW-0812">Transmembrane</keyword>
<gene>
    <name evidence="2" type="ORF">PHLGIDRAFT_477840</name>
</gene>
<dbReference type="EMBL" id="KN840527">
    <property type="protein sequence ID" value="KIP06045.1"/>
    <property type="molecule type" value="Genomic_DNA"/>
</dbReference>
<dbReference type="Proteomes" id="UP000053257">
    <property type="component" value="Unassembled WGS sequence"/>
</dbReference>
<proteinExistence type="predicted"/>
<evidence type="ECO:0000313" key="3">
    <source>
        <dbReference type="Proteomes" id="UP000053257"/>
    </source>
</evidence>
<name>A0A0C3S9B2_PHLG1</name>
<feature type="transmembrane region" description="Helical" evidence="1">
    <location>
        <begin position="28"/>
        <end position="51"/>
    </location>
</feature>
<sequence length="125" mass="14590">MHLQRCRIAFPDTPSHVIFLHRCIQDSTIFICMTHGSLVAGDMIVLILTWIKTFHQWRLSRTLGIQLRFSTCLLRDGTLFFSDNHHQCNSPRNHWLKCDRVTSRSFNLAAAHHIPQPVYYKLAFA</sequence>